<protein>
    <submittedName>
        <fullName evidence="5">Transcriptional repressor, CopY family</fullName>
    </submittedName>
</protein>
<organism evidence="5 6">
    <name type="scientific">Gillisia limnaea (strain DSM 15749 / LMG 21470 / R-8282)</name>
    <dbReference type="NCBI Taxonomy" id="865937"/>
    <lineage>
        <taxon>Bacteria</taxon>
        <taxon>Pseudomonadati</taxon>
        <taxon>Bacteroidota</taxon>
        <taxon>Flavobacteriia</taxon>
        <taxon>Flavobacteriales</taxon>
        <taxon>Flavobacteriaceae</taxon>
        <taxon>Gillisia</taxon>
    </lineage>
</organism>
<evidence type="ECO:0000256" key="4">
    <source>
        <dbReference type="ARBA" id="ARBA00023163"/>
    </source>
</evidence>
<keyword evidence="3" id="KW-0238">DNA-binding</keyword>
<evidence type="ECO:0000313" key="5">
    <source>
        <dbReference type="EMBL" id="EHQ02419.1"/>
    </source>
</evidence>
<proteinExistence type="inferred from homology"/>
<gene>
    <name evidence="5" type="ORF">Gilli_1776</name>
</gene>
<name>H2C052_GILLR</name>
<accession>H2C052</accession>
<dbReference type="GO" id="GO:0003677">
    <property type="term" value="F:DNA binding"/>
    <property type="evidence" value="ECO:0007669"/>
    <property type="project" value="UniProtKB-KW"/>
</dbReference>
<dbReference type="HOGENOM" id="CLU_119090_4_0_10"/>
<comment type="similarity">
    <text evidence="1">Belongs to the BlaI transcriptional regulatory family.</text>
</comment>
<dbReference type="PIRSF" id="PIRSF019455">
    <property type="entry name" value="CopR_AtkY"/>
    <property type="match status" value="1"/>
</dbReference>
<dbReference type="eggNOG" id="COG3682">
    <property type="taxonomic scope" value="Bacteria"/>
</dbReference>
<evidence type="ECO:0000256" key="3">
    <source>
        <dbReference type="ARBA" id="ARBA00023125"/>
    </source>
</evidence>
<dbReference type="InterPro" id="IPR005650">
    <property type="entry name" value="BlaI_family"/>
</dbReference>
<keyword evidence="4" id="KW-0804">Transcription</keyword>
<dbReference type="Gene3D" id="1.10.10.10">
    <property type="entry name" value="Winged helix-like DNA-binding domain superfamily/Winged helix DNA-binding domain"/>
    <property type="match status" value="1"/>
</dbReference>
<sequence>MFVELKYYSTFVEDQIHVYKMQLSNSEQQLMEILWKQERGLMKDLIEAYPLPRPATTTVATLLKRMQDKKFVDYIQLGRSREYFPLVKKKDYFSKQVNGLIRDFFNDSASQFASFFTKETNLSKKELEELKKIIDQEIKRK</sequence>
<dbReference type="Proteomes" id="UP000003844">
    <property type="component" value="Unassembled WGS sequence"/>
</dbReference>
<dbReference type="GO" id="GO:0045892">
    <property type="term" value="P:negative regulation of DNA-templated transcription"/>
    <property type="evidence" value="ECO:0007669"/>
    <property type="project" value="InterPro"/>
</dbReference>
<keyword evidence="2" id="KW-0805">Transcription regulation</keyword>
<dbReference type="Pfam" id="PF03965">
    <property type="entry name" value="Penicillinase_R"/>
    <property type="match status" value="1"/>
</dbReference>
<dbReference type="STRING" id="865937.Gilli_1776"/>
<evidence type="ECO:0000313" key="6">
    <source>
        <dbReference type="Proteomes" id="UP000003844"/>
    </source>
</evidence>
<dbReference type="EMBL" id="JH594606">
    <property type="protein sequence ID" value="EHQ02419.1"/>
    <property type="molecule type" value="Genomic_DNA"/>
</dbReference>
<evidence type="ECO:0000256" key="2">
    <source>
        <dbReference type="ARBA" id="ARBA00023015"/>
    </source>
</evidence>
<dbReference type="InterPro" id="IPR036390">
    <property type="entry name" value="WH_DNA-bd_sf"/>
</dbReference>
<reference evidence="6" key="1">
    <citation type="journal article" date="2012" name="Stand. Genomic Sci.">
        <title>Genome sequence of the Antarctic rhodopsins-containing flavobacterium Gillisia limnaea type strain (R-8282(T)).</title>
        <authorList>
            <person name="Riedel T."/>
            <person name="Held B."/>
            <person name="Nolan M."/>
            <person name="Lucas S."/>
            <person name="Lapidus A."/>
            <person name="Tice H."/>
            <person name="Del Rio T.G."/>
            <person name="Cheng J.F."/>
            <person name="Han C."/>
            <person name="Tapia R."/>
            <person name="Goodwin L.A."/>
            <person name="Pitluck S."/>
            <person name="Liolios K."/>
            <person name="Mavromatis K."/>
            <person name="Pagani I."/>
            <person name="Ivanova N."/>
            <person name="Mikhailova N."/>
            <person name="Pati A."/>
            <person name="Chen A."/>
            <person name="Palaniappan K."/>
            <person name="Land M."/>
            <person name="Rohde M."/>
            <person name="Tindall B.J."/>
            <person name="Detter J.C."/>
            <person name="Goker M."/>
            <person name="Bristow J."/>
            <person name="Eisen J.A."/>
            <person name="Markowitz V."/>
            <person name="Hugenholtz P."/>
            <person name="Kyrpides N.C."/>
            <person name="Klenk H.P."/>
            <person name="Woyke T."/>
        </authorList>
    </citation>
    <scope>NUCLEOTIDE SEQUENCE [LARGE SCALE GENOMIC DNA]</scope>
    <source>
        <strain evidence="6">DSM 15749 / LMG 21470 / R-8282</strain>
    </source>
</reference>
<dbReference type="AlphaFoldDB" id="H2C052"/>
<dbReference type="SUPFAM" id="SSF46785">
    <property type="entry name" value="Winged helix' DNA-binding domain"/>
    <property type="match status" value="1"/>
</dbReference>
<keyword evidence="6" id="KW-1185">Reference proteome</keyword>
<dbReference type="InterPro" id="IPR036388">
    <property type="entry name" value="WH-like_DNA-bd_sf"/>
</dbReference>
<evidence type="ECO:0000256" key="1">
    <source>
        <dbReference type="ARBA" id="ARBA00011046"/>
    </source>
</evidence>
<dbReference type="Gene3D" id="1.10.4040.10">
    <property type="entry name" value="Penicillinase repressor domain"/>
    <property type="match status" value="1"/>
</dbReference>